<dbReference type="RefSeq" id="WP_187721989.1">
    <property type="nucleotide sequence ID" value="NZ_BAABBL010000003.1"/>
</dbReference>
<protein>
    <submittedName>
        <fullName evidence="1">DUF3107 domain-containing protein</fullName>
    </submittedName>
</protein>
<proteinExistence type="predicted"/>
<evidence type="ECO:0000313" key="2">
    <source>
        <dbReference type="Proteomes" id="UP000516117"/>
    </source>
</evidence>
<dbReference type="AlphaFoldDB" id="A0A7H0H8M4"/>
<reference evidence="1 2" key="1">
    <citation type="submission" date="2020-08" db="EMBL/GenBank/DDBJ databases">
        <title>Genome sequence of Tessaracoccus defluvii JCM 17540T.</title>
        <authorList>
            <person name="Hyun D.-W."/>
            <person name="Bae J.-W."/>
        </authorList>
    </citation>
    <scope>NUCLEOTIDE SEQUENCE [LARGE SCALE GENOMIC DNA]</scope>
    <source>
        <strain evidence="1 2">JCM 17540</strain>
    </source>
</reference>
<dbReference type="Pfam" id="PF11305">
    <property type="entry name" value="DUF3107"/>
    <property type="match status" value="1"/>
</dbReference>
<dbReference type="InterPro" id="IPR021456">
    <property type="entry name" value="DUF3107"/>
</dbReference>
<dbReference type="Proteomes" id="UP000516117">
    <property type="component" value="Chromosome"/>
</dbReference>
<sequence>MEVKFGIIDIAREVTLETEASADDIAAQVRAAVADGSVAEFTDDKGRRVLIPGSRIAYVDLGTTTSRPVGFGAV</sequence>
<keyword evidence="2" id="KW-1185">Reference proteome</keyword>
<gene>
    <name evidence="1" type="ORF">H9L22_05990</name>
</gene>
<dbReference type="EMBL" id="CP060789">
    <property type="protein sequence ID" value="QNP56890.1"/>
    <property type="molecule type" value="Genomic_DNA"/>
</dbReference>
<accession>A0A7H0H8M4</accession>
<organism evidence="1 2">
    <name type="scientific">Tessaracoccus defluvii</name>
    <dbReference type="NCBI Taxonomy" id="1285901"/>
    <lineage>
        <taxon>Bacteria</taxon>
        <taxon>Bacillati</taxon>
        <taxon>Actinomycetota</taxon>
        <taxon>Actinomycetes</taxon>
        <taxon>Propionibacteriales</taxon>
        <taxon>Propionibacteriaceae</taxon>
        <taxon>Tessaracoccus</taxon>
    </lineage>
</organism>
<evidence type="ECO:0000313" key="1">
    <source>
        <dbReference type="EMBL" id="QNP56890.1"/>
    </source>
</evidence>
<name>A0A7H0H8M4_9ACTN</name>
<dbReference type="KEGG" id="tdf:H9L22_05990"/>